<gene>
    <name evidence="2" type="ORF">R8Z52_18180</name>
</gene>
<keyword evidence="1" id="KW-1133">Transmembrane helix</keyword>
<sequence>MLMNLSCKLYSNIVAFAQDKRGVTAIEYAIIGVAISAIVYTMFNGTLKGALTGAMTTISNKISSASSI</sequence>
<dbReference type="InterPro" id="IPR007047">
    <property type="entry name" value="Flp_Fap"/>
</dbReference>
<evidence type="ECO:0000313" key="3">
    <source>
        <dbReference type="Proteomes" id="UP001304071"/>
    </source>
</evidence>
<evidence type="ECO:0000256" key="1">
    <source>
        <dbReference type="SAM" id="Phobius"/>
    </source>
</evidence>
<reference evidence="2 3" key="1">
    <citation type="submission" date="2023-11" db="EMBL/GenBank/DDBJ databases">
        <title>Plant-associative lifestyle of Vibrio porteresiae and its evolutionary dynamics.</title>
        <authorList>
            <person name="Rameshkumar N."/>
            <person name="Kirti K."/>
        </authorList>
    </citation>
    <scope>NUCLEOTIDE SEQUENCE [LARGE SCALE GENOMIC DNA]</scope>
    <source>
        <strain evidence="2 3">MSSRF30</strain>
    </source>
</reference>
<evidence type="ECO:0000313" key="2">
    <source>
        <dbReference type="EMBL" id="WPC76975.1"/>
    </source>
</evidence>
<dbReference type="RefSeq" id="WP_261897988.1">
    <property type="nucleotide sequence ID" value="NZ_AP024896.1"/>
</dbReference>
<proteinExistence type="predicted"/>
<dbReference type="Proteomes" id="UP001304071">
    <property type="component" value="Chromosome 2"/>
</dbReference>
<keyword evidence="1" id="KW-0812">Transmembrane</keyword>
<dbReference type="Pfam" id="PF04964">
    <property type="entry name" value="Flp_Fap"/>
    <property type="match status" value="1"/>
</dbReference>
<protein>
    <submittedName>
        <fullName evidence="2">Flp family type IVb pilin</fullName>
    </submittedName>
</protein>
<organism evidence="2 3">
    <name type="scientific">Vibrio porteresiae DSM 19223</name>
    <dbReference type="NCBI Taxonomy" id="1123496"/>
    <lineage>
        <taxon>Bacteria</taxon>
        <taxon>Pseudomonadati</taxon>
        <taxon>Pseudomonadota</taxon>
        <taxon>Gammaproteobacteria</taxon>
        <taxon>Vibrionales</taxon>
        <taxon>Vibrionaceae</taxon>
        <taxon>Vibrio</taxon>
    </lineage>
</organism>
<feature type="transmembrane region" description="Helical" evidence="1">
    <location>
        <begin position="25"/>
        <end position="43"/>
    </location>
</feature>
<keyword evidence="3" id="KW-1185">Reference proteome</keyword>
<accession>A0ABZ0QKG3</accession>
<name>A0ABZ0QKG3_9VIBR</name>
<keyword evidence="1" id="KW-0472">Membrane</keyword>
<dbReference type="EMBL" id="CP138204">
    <property type="protein sequence ID" value="WPC76975.1"/>
    <property type="molecule type" value="Genomic_DNA"/>
</dbReference>